<dbReference type="AlphaFoldDB" id="W2TJD7"/>
<dbReference type="EMBL" id="KI658623">
    <property type="protein sequence ID" value="ETN81913.1"/>
    <property type="molecule type" value="Genomic_DNA"/>
</dbReference>
<feature type="region of interest" description="Disordered" evidence="1">
    <location>
        <begin position="83"/>
        <end position="108"/>
    </location>
</feature>
<protein>
    <submittedName>
        <fullName evidence="2">Uncharacterized protein</fullName>
    </submittedName>
</protein>
<dbReference type="Proteomes" id="UP000053676">
    <property type="component" value="Unassembled WGS sequence"/>
</dbReference>
<evidence type="ECO:0000313" key="3">
    <source>
        <dbReference type="Proteomes" id="UP000053676"/>
    </source>
</evidence>
<organism evidence="2 3">
    <name type="scientific">Necator americanus</name>
    <name type="common">Human hookworm</name>
    <dbReference type="NCBI Taxonomy" id="51031"/>
    <lineage>
        <taxon>Eukaryota</taxon>
        <taxon>Metazoa</taxon>
        <taxon>Ecdysozoa</taxon>
        <taxon>Nematoda</taxon>
        <taxon>Chromadorea</taxon>
        <taxon>Rhabditida</taxon>
        <taxon>Rhabditina</taxon>
        <taxon>Rhabditomorpha</taxon>
        <taxon>Strongyloidea</taxon>
        <taxon>Ancylostomatidae</taxon>
        <taxon>Bunostominae</taxon>
        <taxon>Necator</taxon>
    </lineage>
</organism>
<reference evidence="3" key="1">
    <citation type="journal article" date="2014" name="Nat. Genet.">
        <title>Genome of the human hookworm Necator americanus.</title>
        <authorList>
            <person name="Tang Y.T."/>
            <person name="Gao X."/>
            <person name="Rosa B.A."/>
            <person name="Abubucker S."/>
            <person name="Hallsworth-Pepin K."/>
            <person name="Martin J."/>
            <person name="Tyagi R."/>
            <person name="Heizer E."/>
            <person name="Zhang X."/>
            <person name="Bhonagiri-Palsikar V."/>
            <person name="Minx P."/>
            <person name="Warren W.C."/>
            <person name="Wang Q."/>
            <person name="Zhan B."/>
            <person name="Hotez P.J."/>
            <person name="Sternberg P.W."/>
            <person name="Dougall A."/>
            <person name="Gaze S.T."/>
            <person name="Mulvenna J."/>
            <person name="Sotillo J."/>
            <person name="Ranganathan S."/>
            <person name="Rabelo E.M."/>
            <person name="Wilson R.K."/>
            <person name="Felgner P.L."/>
            <person name="Bethony J."/>
            <person name="Hawdon J.M."/>
            <person name="Gasser R.B."/>
            <person name="Loukas A."/>
            <person name="Mitreva M."/>
        </authorList>
    </citation>
    <scope>NUCLEOTIDE SEQUENCE [LARGE SCALE GENOMIC DNA]</scope>
</reference>
<evidence type="ECO:0000256" key="1">
    <source>
        <dbReference type="SAM" id="MobiDB-lite"/>
    </source>
</evidence>
<evidence type="ECO:0000313" key="2">
    <source>
        <dbReference type="EMBL" id="ETN81913.1"/>
    </source>
</evidence>
<gene>
    <name evidence="2" type="ORF">NECAME_00264</name>
</gene>
<dbReference type="OrthoDB" id="10071381at2759"/>
<sequence length="108" mass="11493">MFVKARDGLLVSAEPGLTHDILVSRTSVRPKACNQVTGKCKGGGLEPPPTNKLHMSTPGERKFSQKLMGLEACNLPMGFKIFTQNTSNRKESPDSGGKPGTVAPGRTV</sequence>
<keyword evidence="3" id="KW-1185">Reference proteome</keyword>
<dbReference type="KEGG" id="nai:NECAME_00264"/>
<name>W2TJD7_NECAM</name>
<proteinExistence type="predicted"/>
<accession>W2TJD7</accession>